<proteinExistence type="predicted"/>
<keyword evidence="2" id="KW-1185">Reference proteome</keyword>
<comment type="caution">
    <text evidence="1">The sequence shown here is derived from an EMBL/GenBank/DDBJ whole genome shotgun (WGS) entry which is preliminary data.</text>
</comment>
<organism evidence="1 2">
    <name type="scientific">Funneliformis mosseae</name>
    <name type="common">Endomycorrhizal fungus</name>
    <name type="synonym">Glomus mosseae</name>
    <dbReference type="NCBI Taxonomy" id="27381"/>
    <lineage>
        <taxon>Eukaryota</taxon>
        <taxon>Fungi</taxon>
        <taxon>Fungi incertae sedis</taxon>
        <taxon>Mucoromycota</taxon>
        <taxon>Glomeromycotina</taxon>
        <taxon>Glomeromycetes</taxon>
        <taxon>Glomerales</taxon>
        <taxon>Glomeraceae</taxon>
        <taxon>Funneliformis</taxon>
    </lineage>
</organism>
<protein>
    <submittedName>
        <fullName evidence="1">10150_t:CDS:1</fullName>
    </submittedName>
</protein>
<dbReference type="AlphaFoldDB" id="A0A9N9I441"/>
<evidence type="ECO:0000313" key="2">
    <source>
        <dbReference type="Proteomes" id="UP000789375"/>
    </source>
</evidence>
<evidence type="ECO:0000313" key="1">
    <source>
        <dbReference type="EMBL" id="CAG8720575.1"/>
    </source>
</evidence>
<feature type="non-terminal residue" evidence="1">
    <location>
        <position position="55"/>
    </location>
</feature>
<dbReference type="EMBL" id="CAJVPP010013337">
    <property type="protein sequence ID" value="CAG8720575.1"/>
    <property type="molecule type" value="Genomic_DNA"/>
</dbReference>
<accession>A0A9N9I441</accession>
<name>A0A9N9I441_FUNMO</name>
<reference evidence="1" key="1">
    <citation type="submission" date="2021-06" db="EMBL/GenBank/DDBJ databases">
        <authorList>
            <person name="Kallberg Y."/>
            <person name="Tangrot J."/>
            <person name="Rosling A."/>
        </authorList>
    </citation>
    <scope>NUCLEOTIDE SEQUENCE</scope>
    <source>
        <strain evidence="1">87-6 pot B 2015</strain>
    </source>
</reference>
<dbReference type="Proteomes" id="UP000789375">
    <property type="component" value="Unassembled WGS sequence"/>
</dbReference>
<sequence length="55" mass="6688">RLKSNYGLKAEHTMENIILVHQEQQGLMKILVYINICRRIAKYPDKPQQHHFWQQ</sequence>
<gene>
    <name evidence="1" type="ORF">FMOSSE_LOCUS14960</name>
</gene>